<keyword evidence="3" id="KW-1185">Reference proteome</keyword>
<dbReference type="EMBL" id="CP001678">
    <property type="protein sequence ID" value="ACT58025.1"/>
    <property type="molecule type" value="Genomic_DNA"/>
</dbReference>
<reference evidence="3" key="1">
    <citation type="journal article" date="2011" name="J. Bacteriol.">
        <title>Genome sequences of eight morphologically diverse alphaproteobacteria.</title>
        <authorList>
            <consortium name="US DOE Joint Genome Institute"/>
            <person name="Brown P.J."/>
            <person name="Kysela D.T."/>
            <person name="Buechlein A."/>
            <person name="Hemmerich C."/>
            <person name="Brun Y.V."/>
        </authorList>
    </citation>
    <scope>NUCLEOTIDE SEQUENCE [LARGE SCALE GENOMIC DNA]</scope>
    <source>
        <strain evidence="3">ATCC 49814 / DSM 5838 / IFAM 1418</strain>
    </source>
</reference>
<dbReference type="eggNOG" id="COG2906">
    <property type="taxonomic scope" value="Bacteria"/>
</dbReference>
<dbReference type="STRING" id="582402.Hbal_0323"/>
<dbReference type="Gene3D" id="1.10.10.1100">
    <property type="entry name" value="BFD-like [2Fe-2S]-binding domain"/>
    <property type="match status" value="1"/>
</dbReference>
<evidence type="ECO:0000259" key="1">
    <source>
        <dbReference type="Pfam" id="PF04324"/>
    </source>
</evidence>
<feature type="domain" description="BFD-like [2Fe-2S]-binding" evidence="1">
    <location>
        <begin position="2"/>
        <end position="51"/>
    </location>
</feature>
<dbReference type="KEGG" id="hba:Hbal_0323"/>
<dbReference type="InterPro" id="IPR041854">
    <property type="entry name" value="BFD-like_2Fe2S-bd_dom_sf"/>
</dbReference>
<dbReference type="HOGENOM" id="CLU_159205_6_1_5"/>
<name>C6XM82_HIRBI</name>
<dbReference type="Proteomes" id="UP000002745">
    <property type="component" value="Chromosome"/>
</dbReference>
<dbReference type="Pfam" id="PF04324">
    <property type="entry name" value="Fer2_BFD"/>
    <property type="match status" value="1"/>
</dbReference>
<accession>C6XM82</accession>
<protein>
    <submittedName>
        <fullName evidence="2">BFD domain protein (2Fe-2S)-binding domain protein</fullName>
    </submittedName>
</protein>
<organism evidence="2 3">
    <name type="scientific">Hirschia baltica (strain ATCC 49814 / DSM 5838 / IFAM 1418)</name>
    <dbReference type="NCBI Taxonomy" id="582402"/>
    <lineage>
        <taxon>Bacteria</taxon>
        <taxon>Pseudomonadati</taxon>
        <taxon>Pseudomonadota</taxon>
        <taxon>Alphaproteobacteria</taxon>
        <taxon>Hyphomonadales</taxon>
        <taxon>Hyphomonadaceae</taxon>
        <taxon>Hirschia</taxon>
    </lineage>
</organism>
<dbReference type="AlphaFoldDB" id="C6XM82"/>
<dbReference type="OrthoDB" id="7428628at2"/>
<dbReference type="InterPro" id="IPR007419">
    <property type="entry name" value="BFD-like_2Fe2S-bd_dom"/>
</dbReference>
<sequence>MIVCICRRLNEKKITEAIEAGADSAPAVMKHHQTRFNCGQCRHDIADMISERQGSETSNDIAAE</sequence>
<evidence type="ECO:0000313" key="2">
    <source>
        <dbReference type="EMBL" id="ACT58025.1"/>
    </source>
</evidence>
<proteinExistence type="predicted"/>
<evidence type="ECO:0000313" key="3">
    <source>
        <dbReference type="Proteomes" id="UP000002745"/>
    </source>
</evidence>
<gene>
    <name evidence="2" type="ordered locus">Hbal_0323</name>
</gene>